<name>A0A7M2WRY3_9BACT</name>
<evidence type="ECO:0000256" key="8">
    <source>
        <dbReference type="SAM" id="MobiDB-lite"/>
    </source>
</evidence>
<dbReference type="AlphaFoldDB" id="A0A7M2WRY3"/>
<dbReference type="GO" id="GO:0005886">
    <property type="term" value="C:plasma membrane"/>
    <property type="evidence" value="ECO:0007669"/>
    <property type="project" value="UniProtKB-SubCell"/>
</dbReference>
<protein>
    <submittedName>
        <fullName evidence="10">Uncharacterized protein</fullName>
    </submittedName>
</protein>
<feature type="compositionally biased region" description="Low complexity" evidence="8">
    <location>
        <begin position="594"/>
        <end position="606"/>
    </location>
</feature>
<accession>A0A7M2WRY3</accession>
<sequence length="614" mass="65811">MTSLPDSAVQPAVPGDPGAAPLPALHTLASRLPRSATKATLLAFAIALPLVFAKSMAKDVNSDEHPYVAAATLWSRYGLTPYQDFHYNHLPTQLLIHGLLYKLTDHLLLASRAFSCLCAAGVVATLFLAAFTAFESLHHRRRWLLSAAVAAIALTNPLFTLATGLAWNHDLPTLLTLLAFLAACRGVRPGNPMSPRADNAGNAGWTALAGVLVSLAFTSRLTFGPAAAILALMLLVAPGMQIRRRAVLLSAFLSGCLLACLPTIWIVAQSPANAIWGNLLFPKLNTAYHADDGAGRITIPGKIGFLLLDLLQRPGNTLLLIAVFRTLLPRVRASADGALPAEQTGNVRLGTLGRFALGRFVASWDERTLILLAAGLWLAGCFPSPIFRQYLYAPMPLFLLLLVFGWKAARDQTRAENWILIVAAVSVAIGCYHYVSIYRLAMPNSWEPMKFHAEGVAIRNAVLRNAANGNVTIAGATTHNAAPHSGVRPNPTSPGRVLTLGPAIPLEGGLHIDVTLATGPYAYRVNPYLTDAQRSALKLSDLDDLKRSVQTDPPAAILTGFSKTLEADIIQLARDNGYASRRLPSGRLLWLRSTTPIQPATQPTTARLADPTGQ</sequence>
<evidence type="ECO:0000256" key="3">
    <source>
        <dbReference type="ARBA" id="ARBA00022676"/>
    </source>
</evidence>
<keyword evidence="7 9" id="KW-0472">Membrane</keyword>
<evidence type="ECO:0000256" key="4">
    <source>
        <dbReference type="ARBA" id="ARBA00022679"/>
    </source>
</evidence>
<evidence type="ECO:0000313" key="10">
    <source>
        <dbReference type="EMBL" id="QOV87551.1"/>
    </source>
</evidence>
<reference evidence="10 11" key="1">
    <citation type="submission" date="2020-10" db="EMBL/GenBank/DDBJ databases">
        <title>Wide distribution of Phycisphaera-like planctomycetes from WD2101 soil group in peatlands and genome analysis of the first cultivated representative.</title>
        <authorList>
            <person name="Dedysh S.N."/>
            <person name="Beletsky A.V."/>
            <person name="Ivanova A."/>
            <person name="Kulichevskaya I.S."/>
            <person name="Suzina N.E."/>
            <person name="Philippov D.A."/>
            <person name="Rakitin A.L."/>
            <person name="Mardanov A.V."/>
            <person name="Ravin N.V."/>
        </authorList>
    </citation>
    <scope>NUCLEOTIDE SEQUENCE [LARGE SCALE GENOMIC DNA]</scope>
    <source>
        <strain evidence="10 11">M1803</strain>
    </source>
</reference>
<comment type="subcellular location">
    <subcellularLocation>
        <location evidence="1">Cell membrane</location>
        <topology evidence="1">Multi-pass membrane protein</topology>
    </subcellularLocation>
</comment>
<keyword evidence="6 9" id="KW-1133">Transmembrane helix</keyword>
<evidence type="ECO:0000256" key="7">
    <source>
        <dbReference type="ARBA" id="ARBA00023136"/>
    </source>
</evidence>
<dbReference type="GO" id="GO:0016763">
    <property type="term" value="F:pentosyltransferase activity"/>
    <property type="evidence" value="ECO:0007669"/>
    <property type="project" value="TreeGrafter"/>
</dbReference>
<proteinExistence type="predicted"/>
<feature type="transmembrane region" description="Helical" evidence="9">
    <location>
        <begin position="418"/>
        <end position="441"/>
    </location>
</feature>
<feature type="transmembrane region" description="Helical" evidence="9">
    <location>
        <begin position="223"/>
        <end position="240"/>
    </location>
</feature>
<keyword evidence="5 9" id="KW-0812">Transmembrane</keyword>
<gene>
    <name evidence="10" type="ORF">IPV69_14765</name>
</gene>
<keyword evidence="2" id="KW-1003">Cell membrane</keyword>
<keyword evidence="4" id="KW-0808">Transferase</keyword>
<keyword evidence="3" id="KW-0328">Glycosyltransferase</keyword>
<evidence type="ECO:0000256" key="5">
    <source>
        <dbReference type="ARBA" id="ARBA00022692"/>
    </source>
</evidence>
<feature type="transmembrane region" description="Helical" evidence="9">
    <location>
        <begin position="390"/>
        <end position="406"/>
    </location>
</feature>
<dbReference type="KEGG" id="hbs:IPV69_14765"/>
<evidence type="ECO:0000256" key="1">
    <source>
        <dbReference type="ARBA" id="ARBA00004651"/>
    </source>
</evidence>
<dbReference type="InterPro" id="IPR050297">
    <property type="entry name" value="LipidA_mod_glycosyltrf_83"/>
</dbReference>
<dbReference type="PANTHER" id="PTHR33908">
    <property type="entry name" value="MANNOSYLTRANSFERASE YKCB-RELATED"/>
    <property type="match status" value="1"/>
</dbReference>
<keyword evidence="11" id="KW-1185">Reference proteome</keyword>
<feature type="transmembrane region" description="Helical" evidence="9">
    <location>
        <begin position="247"/>
        <end position="268"/>
    </location>
</feature>
<dbReference type="GO" id="GO:0009103">
    <property type="term" value="P:lipopolysaccharide biosynthetic process"/>
    <property type="evidence" value="ECO:0007669"/>
    <property type="project" value="UniProtKB-ARBA"/>
</dbReference>
<dbReference type="RefSeq" id="WP_206290456.1">
    <property type="nucleotide sequence ID" value="NZ_CP063458.1"/>
</dbReference>
<feature type="transmembrane region" description="Helical" evidence="9">
    <location>
        <begin position="143"/>
        <end position="165"/>
    </location>
</feature>
<evidence type="ECO:0000256" key="9">
    <source>
        <dbReference type="SAM" id="Phobius"/>
    </source>
</evidence>
<feature type="transmembrane region" description="Helical" evidence="9">
    <location>
        <begin position="109"/>
        <end position="131"/>
    </location>
</feature>
<dbReference type="Proteomes" id="UP000593765">
    <property type="component" value="Chromosome"/>
</dbReference>
<organism evidence="10 11">
    <name type="scientific">Humisphaera borealis</name>
    <dbReference type="NCBI Taxonomy" id="2807512"/>
    <lineage>
        <taxon>Bacteria</taxon>
        <taxon>Pseudomonadati</taxon>
        <taxon>Planctomycetota</taxon>
        <taxon>Phycisphaerae</taxon>
        <taxon>Tepidisphaerales</taxon>
        <taxon>Tepidisphaeraceae</taxon>
        <taxon>Humisphaera</taxon>
    </lineage>
</organism>
<dbReference type="PANTHER" id="PTHR33908:SF11">
    <property type="entry name" value="MEMBRANE PROTEIN"/>
    <property type="match status" value="1"/>
</dbReference>
<evidence type="ECO:0000256" key="6">
    <source>
        <dbReference type="ARBA" id="ARBA00022989"/>
    </source>
</evidence>
<evidence type="ECO:0000256" key="2">
    <source>
        <dbReference type="ARBA" id="ARBA00022475"/>
    </source>
</evidence>
<dbReference type="EMBL" id="CP063458">
    <property type="protein sequence ID" value="QOV87551.1"/>
    <property type="molecule type" value="Genomic_DNA"/>
</dbReference>
<evidence type="ECO:0000313" key="11">
    <source>
        <dbReference type="Proteomes" id="UP000593765"/>
    </source>
</evidence>
<feature type="region of interest" description="Disordered" evidence="8">
    <location>
        <begin position="594"/>
        <end position="614"/>
    </location>
</feature>